<name>A0ABM3KX52_CUCME</name>
<dbReference type="RefSeq" id="XP_050942369.1">
    <property type="nucleotide sequence ID" value="XM_051086412.1"/>
</dbReference>
<sequence>MGLDKMYWDNSMIVKAMDEAMLKYKIMHGHEVPCVSAEGGGVVNDCGKSDELKRSVDEESYNGENNVEFEVEETTSTLEAKENIGVELSIACTDFSDALHVEETQEEPVEDSDLEEYNHLLKQYYELEEKRQKVLEQLYQCGAGGWNYQDVNAGSDVGTQWGTSAANQEHPVSASQPSHYPEIPSYLPTGYPILAGPQSSSLVDDDIIKTAMDSATRAISSSLKTVNKVVTGNVVVNFPSGYELYVFILSFLTLCLIHKALLLMSVITLKGMGLAFNLHALIPYDIFFFFGSVHIVKESDRHDEIMPQSGDSSETDLATVLNAWYSAGFYTGKYLMEQSHAKK</sequence>
<evidence type="ECO:0000313" key="3">
    <source>
        <dbReference type="RefSeq" id="XP_050942369.1"/>
    </source>
</evidence>
<keyword evidence="2" id="KW-1185">Reference proteome</keyword>
<dbReference type="GeneID" id="103490751"/>
<dbReference type="Proteomes" id="UP001652600">
    <property type="component" value="Chromosome 6"/>
</dbReference>
<evidence type="ECO:0000256" key="1">
    <source>
        <dbReference type="SAM" id="Phobius"/>
    </source>
</evidence>
<dbReference type="InterPro" id="IPR040424">
    <property type="entry name" value="Smn1"/>
</dbReference>
<dbReference type="PANTHER" id="PTHR39267:SF1">
    <property type="entry name" value="SURVIVAL MOTOR NEURON PROTEIN"/>
    <property type="match status" value="1"/>
</dbReference>
<evidence type="ECO:0000313" key="2">
    <source>
        <dbReference type="Proteomes" id="UP001652600"/>
    </source>
</evidence>
<proteinExistence type="predicted"/>
<reference evidence="3" key="1">
    <citation type="submission" date="2025-08" db="UniProtKB">
        <authorList>
            <consortium name="RefSeq"/>
        </authorList>
    </citation>
    <scope>IDENTIFICATION</scope>
    <source>
        <tissue evidence="3">Stem</tissue>
    </source>
</reference>
<protein>
    <submittedName>
        <fullName evidence="3">Uncharacterized protein LOC103490751 isoform X1</fullName>
    </submittedName>
</protein>
<keyword evidence="1" id="KW-0812">Transmembrane</keyword>
<feature type="transmembrane region" description="Helical" evidence="1">
    <location>
        <begin position="274"/>
        <end position="296"/>
    </location>
</feature>
<accession>A0ABM3KX52</accession>
<organism evidence="2 3">
    <name type="scientific">Cucumis melo</name>
    <name type="common">Muskmelon</name>
    <dbReference type="NCBI Taxonomy" id="3656"/>
    <lineage>
        <taxon>Eukaryota</taxon>
        <taxon>Viridiplantae</taxon>
        <taxon>Streptophyta</taxon>
        <taxon>Embryophyta</taxon>
        <taxon>Tracheophyta</taxon>
        <taxon>Spermatophyta</taxon>
        <taxon>Magnoliopsida</taxon>
        <taxon>eudicotyledons</taxon>
        <taxon>Gunneridae</taxon>
        <taxon>Pentapetalae</taxon>
        <taxon>rosids</taxon>
        <taxon>fabids</taxon>
        <taxon>Cucurbitales</taxon>
        <taxon>Cucurbitaceae</taxon>
        <taxon>Benincaseae</taxon>
        <taxon>Cucumis</taxon>
    </lineage>
</organism>
<dbReference type="PANTHER" id="PTHR39267">
    <property type="entry name" value="SURVIVAL MOTOR NEURON-LIKE PROTEIN 1"/>
    <property type="match status" value="1"/>
</dbReference>
<gene>
    <name evidence="3" type="primary">LOC103490751</name>
</gene>
<feature type="transmembrane region" description="Helical" evidence="1">
    <location>
        <begin position="244"/>
        <end position="268"/>
    </location>
</feature>
<keyword evidence="1" id="KW-0472">Membrane</keyword>
<keyword evidence="1" id="KW-1133">Transmembrane helix</keyword>